<keyword evidence="3 8" id="KW-0812">Transmembrane</keyword>
<evidence type="ECO:0000256" key="5">
    <source>
        <dbReference type="ARBA" id="ARBA00023136"/>
    </source>
</evidence>
<feature type="transmembrane region" description="Helical" evidence="8">
    <location>
        <begin position="371"/>
        <end position="394"/>
    </location>
</feature>
<protein>
    <recommendedName>
        <fullName evidence="8">Gustatory receptor</fullName>
    </recommendedName>
</protein>
<dbReference type="GO" id="GO:0007165">
    <property type="term" value="P:signal transduction"/>
    <property type="evidence" value="ECO:0007669"/>
    <property type="project" value="UniProtKB-KW"/>
</dbReference>
<evidence type="ECO:0000256" key="3">
    <source>
        <dbReference type="ARBA" id="ARBA00022692"/>
    </source>
</evidence>
<feature type="transmembrane region" description="Helical" evidence="8">
    <location>
        <begin position="12"/>
        <end position="34"/>
    </location>
</feature>
<dbReference type="EMBL" id="ML158563">
    <property type="protein sequence ID" value="THK32869.1"/>
    <property type="molecule type" value="Genomic_DNA"/>
</dbReference>
<feature type="transmembrane region" description="Helical" evidence="8">
    <location>
        <begin position="261"/>
        <end position="285"/>
    </location>
</feature>
<gene>
    <name evidence="9" type="primary">Gr32</name>
    <name evidence="9" type="ORF">DALL_DALL000040</name>
</gene>
<feature type="transmembrane region" description="Helical" evidence="8">
    <location>
        <begin position="55"/>
        <end position="73"/>
    </location>
</feature>
<keyword evidence="6 8" id="KW-0675">Receptor</keyword>
<evidence type="ECO:0000256" key="6">
    <source>
        <dbReference type="ARBA" id="ARBA00023170"/>
    </source>
</evidence>
<dbReference type="PANTHER" id="PTHR21143:SF104">
    <property type="entry name" value="GUSTATORY RECEPTOR 8A-RELATED"/>
    <property type="match status" value="1"/>
</dbReference>
<evidence type="ECO:0000256" key="2">
    <source>
        <dbReference type="ARBA" id="ARBA00022475"/>
    </source>
</evidence>
<dbReference type="GO" id="GO:0030425">
    <property type="term" value="C:dendrite"/>
    <property type="evidence" value="ECO:0007669"/>
    <property type="project" value="TreeGrafter"/>
</dbReference>
<dbReference type="PANTHER" id="PTHR21143">
    <property type="entry name" value="INVERTEBRATE GUSTATORY RECEPTOR"/>
    <property type="match status" value="1"/>
</dbReference>
<feature type="transmembrane region" description="Helical" evidence="8">
    <location>
        <begin position="173"/>
        <end position="196"/>
    </location>
</feature>
<keyword evidence="2 8" id="KW-1003">Cell membrane</keyword>
<dbReference type="GO" id="GO:0030424">
    <property type="term" value="C:axon"/>
    <property type="evidence" value="ECO:0007669"/>
    <property type="project" value="TreeGrafter"/>
</dbReference>
<feature type="transmembrane region" description="Helical" evidence="8">
    <location>
        <begin position="93"/>
        <end position="113"/>
    </location>
</feature>
<dbReference type="GO" id="GO:0005886">
    <property type="term" value="C:plasma membrane"/>
    <property type="evidence" value="ECO:0007669"/>
    <property type="project" value="UniProtKB-SubCell"/>
</dbReference>
<dbReference type="GO" id="GO:0050909">
    <property type="term" value="P:sensory perception of taste"/>
    <property type="evidence" value="ECO:0007669"/>
    <property type="project" value="InterPro"/>
</dbReference>
<evidence type="ECO:0000313" key="10">
    <source>
        <dbReference type="Proteomes" id="UP000297026"/>
    </source>
</evidence>
<evidence type="ECO:0000256" key="4">
    <source>
        <dbReference type="ARBA" id="ARBA00022989"/>
    </source>
</evidence>
<evidence type="ECO:0000256" key="8">
    <source>
        <dbReference type="RuleBase" id="RU363108"/>
    </source>
</evidence>
<proteinExistence type="inferred from homology"/>
<dbReference type="GO" id="GO:0007635">
    <property type="term" value="P:chemosensory behavior"/>
    <property type="evidence" value="ECO:0007669"/>
    <property type="project" value="TreeGrafter"/>
</dbReference>
<name>A0A4E0RL62_9HYME</name>
<keyword evidence="4 8" id="KW-1133">Transmembrane helix</keyword>
<dbReference type="GO" id="GO:0043025">
    <property type="term" value="C:neuronal cell body"/>
    <property type="evidence" value="ECO:0007669"/>
    <property type="project" value="TreeGrafter"/>
</dbReference>
<dbReference type="Pfam" id="PF08395">
    <property type="entry name" value="7tm_7"/>
    <property type="match status" value="1"/>
</dbReference>
<keyword evidence="10" id="KW-1185">Reference proteome</keyword>
<evidence type="ECO:0000256" key="1">
    <source>
        <dbReference type="ARBA" id="ARBA00004651"/>
    </source>
</evidence>
<dbReference type="Proteomes" id="UP000297026">
    <property type="component" value="Unassembled WGS sequence"/>
</dbReference>
<dbReference type="GO" id="GO:0008049">
    <property type="term" value="P:male courtship behavior"/>
    <property type="evidence" value="ECO:0007669"/>
    <property type="project" value="TreeGrafter"/>
</dbReference>
<dbReference type="AlphaFoldDB" id="A0A4E0RL62"/>
<reference evidence="9" key="1">
    <citation type="submission" date="2019-02" db="EMBL/GenBank/DDBJ databases">
        <title>Genome of the parasitoid wasp Diachasma alloeum, an emerging model for ecological speciation and transitions to asexual reproduction.</title>
        <authorList>
            <person name="Robertson H.M."/>
            <person name="Walden K.K."/>
            <person name="Tvedte E.S."/>
            <person name="Hood G.R."/>
            <person name="Feder J.L."/>
            <person name="Forbes A.A."/>
            <person name="Logsdon J.M."/>
            <person name="Mcelroy K.E."/>
        </authorList>
    </citation>
    <scope>NUCLEOTIDE SEQUENCE [LARGE SCALE GENOMIC DNA]</scope>
    <source>
        <strain evidence="9">Michigan</strain>
    </source>
</reference>
<keyword evidence="5 8" id="KW-0472">Membrane</keyword>
<organism evidence="9 10">
    <name type="scientific">Diachasma alloeum</name>
    <dbReference type="NCBI Taxonomy" id="454923"/>
    <lineage>
        <taxon>Eukaryota</taxon>
        <taxon>Metazoa</taxon>
        <taxon>Ecdysozoa</taxon>
        <taxon>Arthropoda</taxon>
        <taxon>Hexapoda</taxon>
        <taxon>Insecta</taxon>
        <taxon>Pterygota</taxon>
        <taxon>Neoptera</taxon>
        <taxon>Endopterygota</taxon>
        <taxon>Hymenoptera</taxon>
        <taxon>Apocrita</taxon>
        <taxon>Ichneumonoidea</taxon>
        <taxon>Braconidae</taxon>
        <taxon>Opiinae</taxon>
        <taxon>Diachasma</taxon>
    </lineage>
</organism>
<evidence type="ECO:0000256" key="7">
    <source>
        <dbReference type="ARBA" id="ARBA00023224"/>
    </source>
</evidence>
<comment type="similarity">
    <text evidence="8">Belongs to the insect chemoreceptor superfamily. Gustatory receptor (GR) family.</text>
</comment>
<accession>A0A4E0RL62</accession>
<comment type="subcellular location">
    <subcellularLocation>
        <location evidence="1 8">Cell membrane</location>
        <topology evidence="1 8">Multi-pass membrane protein</topology>
    </subcellularLocation>
</comment>
<feature type="transmembrane region" description="Helical" evidence="8">
    <location>
        <begin position="300"/>
        <end position="317"/>
    </location>
</feature>
<evidence type="ECO:0000313" key="9">
    <source>
        <dbReference type="EMBL" id="THK32869.1"/>
    </source>
</evidence>
<dbReference type="InterPro" id="IPR013604">
    <property type="entry name" value="7TM_chemorcpt"/>
</dbReference>
<sequence length="400" mass="44763">MSSKHPYPKISLIMYEITHVISTLLGLAPCSIQISTLSTPESGFTFLFSYSRVKCFYHILLIALCIGIITRGVPRLNDVPYPNDSSIGKTIGLALAIMGNVIAAVIILYYLILQRNIIRIGNQVHEFDKIYGTKLNARSVNMGGISKTFITITLMIFIWIGVLVTESMLPQGIIYIVTSGLSEVFVSWLLLQYSLVIHVLEDRFRGLNDSLLATAAYPVVFTEDALFRRSVSSNSLIVENLIVIKHARNCVLKLSREVSGFYSFPVLLVIFYCCCCCVDTTYFYVMTVMRPGKDGDDNDLAGFIFCVLLNLYPIMILSTSVNRFHAETEQTAEIVYDLMESHGTNEDIELLLNNFAVELLHKKVSFNACGLFTLDCTLLHSIFAMIATYLLILVQFKPSG</sequence>
<comment type="caution">
    <text evidence="8">Lacks conserved residue(s) required for the propagation of feature annotation.</text>
</comment>
<feature type="transmembrane region" description="Helical" evidence="8">
    <location>
        <begin position="148"/>
        <end position="167"/>
    </location>
</feature>
<keyword evidence="7 8" id="KW-0807">Transducer</keyword>
<comment type="function">
    <text evidence="8">Gustatory receptor which mediates acceptance or avoidance behavior, depending on its substrates.</text>
</comment>